<dbReference type="RefSeq" id="WP_264749866.1">
    <property type="nucleotide sequence ID" value="NZ_JAPDHW010000005.1"/>
</dbReference>
<proteinExistence type="predicted"/>
<gene>
    <name evidence="1" type="ORF">OMO38_09005</name>
</gene>
<dbReference type="EMBL" id="JAPDHW010000005">
    <property type="protein sequence ID" value="MCW3168666.1"/>
    <property type="molecule type" value="Genomic_DNA"/>
</dbReference>
<name>A0ABT3HY23_9FLAO</name>
<reference evidence="1" key="1">
    <citation type="submission" date="2022-10" db="EMBL/GenBank/DDBJ databases">
        <title>Chryseobacterium babae sp. nov. isolated from the gut of the beetle Oryctes rhinoceros, and Chryseobacterium kimseyorum sp. nov., isolated from a stick insect rearing cage.</title>
        <authorList>
            <person name="Shelomi M."/>
            <person name="Han C.-J."/>
            <person name="Chen W.-M."/>
            <person name="Chen H.-K."/>
            <person name="Liaw S.-J."/>
            <person name="Muhle E."/>
            <person name="Clermont D."/>
        </authorList>
    </citation>
    <scope>NUCLEOTIDE SEQUENCE</scope>
    <source>
        <strain evidence="1">09-1422</strain>
    </source>
</reference>
<sequence length="226" mass="26028">MKKTLFSFNTVANNLNFSRSLKFFFICILNFYFSFVTEIQAQQTDPSQNISPTSIVLKEGVKLFSADETFNEQVLTKQVVLKNSEISLVKNKNREQSLSAVAKKTVGKDLESQLKIAELSRRKESFKKIKKEIDRSEQNREAFQGFDFKGFPSQNQFFSSNKVSKDCVSPTHNGHDTSKFYASSEVEVITRALDYLHSQKYRYYNNKSLDFCFSEVFSVRPPPVLV</sequence>
<organism evidence="1 2">
    <name type="scientific">Chryseobacterium kimseyorum</name>
    <dbReference type="NCBI Taxonomy" id="2984028"/>
    <lineage>
        <taxon>Bacteria</taxon>
        <taxon>Pseudomonadati</taxon>
        <taxon>Bacteroidota</taxon>
        <taxon>Flavobacteriia</taxon>
        <taxon>Flavobacteriales</taxon>
        <taxon>Weeksellaceae</taxon>
        <taxon>Chryseobacterium group</taxon>
        <taxon>Chryseobacterium</taxon>
    </lineage>
</organism>
<comment type="caution">
    <text evidence="1">The sequence shown here is derived from an EMBL/GenBank/DDBJ whole genome shotgun (WGS) entry which is preliminary data.</text>
</comment>
<protein>
    <submittedName>
        <fullName evidence="1">Uncharacterized protein</fullName>
    </submittedName>
</protein>
<dbReference type="Proteomes" id="UP001163731">
    <property type="component" value="Unassembled WGS sequence"/>
</dbReference>
<keyword evidence="2" id="KW-1185">Reference proteome</keyword>
<accession>A0ABT3HY23</accession>
<evidence type="ECO:0000313" key="2">
    <source>
        <dbReference type="Proteomes" id="UP001163731"/>
    </source>
</evidence>
<evidence type="ECO:0000313" key="1">
    <source>
        <dbReference type="EMBL" id="MCW3168666.1"/>
    </source>
</evidence>